<dbReference type="PANTHER" id="PTHR48081">
    <property type="entry name" value="AB HYDROLASE SUPERFAMILY PROTEIN C4A8.06C"/>
    <property type="match status" value="1"/>
</dbReference>
<organism evidence="3 4">
    <name type="scientific">Thermoanaerobacterium thermosaccharolyticum</name>
    <name type="common">Clostridium thermosaccharolyticum</name>
    <dbReference type="NCBI Taxonomy" id="1517"/>
    <lineage>
        <taxon>Bacteria</taxon>
        <taxon>Bacillati</taxon>
        <taxon>Bacillota</taxon>
        <taxon>Clostridia</taxon>
        <taxon>Thermoanaerobacterales</taxon>
        <taxon>Thermoanaerobacteraceae</taxon>
        <taxon>Thermoanaerobacterium</taxon>
    </lineage>
</organism>
<dbReference type="PANTHER" id="PTHR48081:SF6">
    <property type="entry name" value="PEPTIDASE S9 PROLYL OLIGOPEPTIDASE CATALYTIC DOMAIN-CONTAINING PROTEIN"/>
    <property type="match status" value="1"/>
</dbReference>
<evidence type="ECO:0000313" key="3">
    <source>
        <dbReference type="EMBL" id="AST57086.1"/>
    </source>
</evidence>
<evidence type="ECO:0000313" key="4">
    <source>
        <dbReference type="Proteomes" id="UP000214975"/>
    </source>
</evidence>
<dbReference type="Gene3D" id="3.40.50.1820">
    <property type="entry name" value="alpha/beta hydrolase"/>
    <property type="match status" value="1"/>
</dbReference>
<accession>A0A223HX75</accession>
<dbReference type="EMBL" id="CP016893">
    <property type="protein sequence ID" value="AST57086.1"/>
    <property type="molecule type" value="Genomic_DNA"/>
</dbReference>
<evidence type="ECO:0000259" key="2">
    <source>
        <dbReference type="Pfam" id="PF20434"/>
    </source>
</evidence>
<dbReference type="Proteomes" id="UP000214975">
    <property type="component" value="Chromosome"/>
</dbReference>
<gene>
    <name evidence="3" type="ORF">Thert_00961</name>
</gene>
<dbReference type="AlphaFoldDB" id="A0A223HX75"/>
<proteinExistence type="predicted"/>
<dbReference type="InterPro" id="IPR029058">
    <property type="entry name" value="AB_hydrolase_fold"/>
</dbReference>
<dbReference type="InterPro" id="IPR050300">
    <property type="entry name" value="GDXG_lipolytic_enzyme"/>
</dbReference>
<dbReference type="RefSeq" id="WP_217348819.1">
    <property type="nucleotide sequence ID" value="NZ_CP016893.1"/>
</dbReference>
<keyword evidence="1" id="KW-0378">Hydrolase</keyword>
<name>A0A223HX75_THETR</name>
<dbReference type="GO" id="GO:0016787">
    <property type="term" value="F:hydrolase activity"/>
    <property type="evidence" value="ECO:0007669"/>
    <property type="project" value="UniProtKB-KW"/>
</dbReference>
<dbReference type="Pfam" id="PF20434">
    <property type="entry name" value="BD-FAE"/>
    <property type="match status" value="1"/>
</dbReference>
<sequence>MAVRFAAHGYHVFVLRYNTYFTEWVTDFNNLPKTNGKLKYPGPLFDLAKSMIVIKENADKWLVDSNKIAICGFSAGAHLAATMGVYWQDEFLREKFGARSDMFRPNALILWYPLLDFHIMKKKLAENTDKLAKELFDISNKAVFGKSDPTEEELTKLSPVNYVSSNTPPTFIWHTSNDSLVYVENSLRFASKLTENKIPYELHIFEDGPHGLSLCDETTAIDERHINPHCSVWFDLAIDGMGKYMK</sequence>
<reference evidence="3 4" key="1">
    <citation type="submission" date="2016-08" db="EMBL/GenBank/DDBJ databases">
        <title>A novel genetic cassette of butanologenic Thermoanaerobacterium thermosaccharolyticum that directly convert cellulose to butanol.</title>
        <authorList>
            <person name="Li T."/>
            <person name="He J."/>
        </authorList>
    </citation>
    <scope>NUCLEOTIDE SEQUENCE [LARGE SCALE GENOMIC DNA]</scope>
    <source>
        <strain evidence="3 4">TG57</strain>
    </source>
</reference>
<dbReference type="InterPro" id="IPR049492">
    <property type="entry name" value="BD-FAE-like_dom"/>
</dbReference>
<feature type="domain" description="BD-FAE-like" evidence="2">
    <location>
        <begin position="36"/>
        <end position="193"/>
    </location>
</feature>
<evidence type="ECO:0000256" key="1">
    <source>
        <dbReference type="ARBA" id="ARBA00022801"/>
    </source>
</evidence>
<protein>
    <submittedName>
        <fullName evidence="3">Esterase lipase</fullName>
    </submittedName>
</protein>
<dbReference type="SUPFAM" id="SSF53474">
    <property type="entry name" value="alpha/beta-Hydrolases"/>
    <property type="match status" value="1"/>
</dbReference>